<reference evidence="1" key="1">
    <citation type="submission" date="2019-10" db="EMBL/GenBank/DDBJ databases">
        <title>Conservation and host-specific expression of non-tandemly repeated heterogenous ribosome RNA gene in arbuscular mycorrhizal fungi.</title>
        <authorList>
            <person name="Maeda T."/>
            <person name="Kobayashi Y."/>
            <person name="Nakagawa T."/>
            <person name="Ezawa T."/>
            <person name="Yamaguchi K."/>
            <person name="Bino T."/>
            <person name="Nishimoto Y."/>
            <person name="Shigenobu S."/>
            <person name="Kawaguchi M."/>
        </authorList>
    </citation>
    <scope>NUCLEOTIDE SEQUENCE</scope>
    <source>
        <strain evidence="1">HR1</strain>
    </source>
</reference>
<evidence type="ECO:0000313" key="1">
    <source>
        <dbReference type="EMBL" id="GET04929.1"/>
    </source>
</evidence>
<gene>
    <name evidence="1" type="ORF">RCL2_003122200</name>
</gene>
<accession>A0A8H3R678</accession>
<organism evidence="1 2">
    <name type="scientific">Rhizophagus clarus</name>
    <dbReference type="NCBI Taxonomy" id="94130"/>
    <lineage>
        <taxon>Eukaryota</taxon>
        <taxon>Fungi</taxon>
        <taxon>Fungi incertae sedis</taxon>
        <taxon>Mucoromycota</taxon>
        <taxon>Glomeromycotina</taxon>
        <taxon>Glomeromycetes</taxon>
        <taxon>Glomerales</taxon>
        <taxon>Glomeraceae</taxon>
        <taxon>Rhizophagus</taxon>
    </lineage>
</organism>
<dbReference type="OrthoDB" id="2311429at2759"/>
<dbReference type="Proteomes" id="UP000615446">
    <property type="component" value="Unassembled WGS sequence"/>
</dbReference>
<protein>
    <submittedName>
        <fullName evidence="1">Uncharacterized protein</fullName>
    </submittedName>
</protein>
<dbReference type="AlphaFoldDB" id="A0A8H3R678"/>
<proteinExistence type="predicted"/>
<name>A0A8H3R678_9GLOM</name>
<sequence>MNNTKISQIPIIDSSSVNDIENPALKLTLGQTFQTWDEAEKFSNERKASSRATGYCEDMGRTRLTNYIIRLTSRVNNSSD</sequence>
<dbReference type="EMBL" id="BLAL01000357">
    <property type="protein sequence ID" value="GET04929.1"/>
    <property type="molecule type" value="Genomic_DNA"/>
</dbReference>
<comment type="caution">
    <text evidence="1">The sequence shown here is derived from an EMBL/GenBank/DDBJ whole genome shotgun (WGS) entry which is preliminary data.</text>
</comment>
<evidence type="ECO:0000313" key="2">
    <source>
        <dbReference type="Proteomes" id="UP000615446"/>
    </source>
</evidence>